<name>A0A8J2SHS6_9STRA</name>
<feature type="compositionally biased region" description="Basic residues" evidence="1">
    <location>
        <begin position="20"/>
        <end position="35"/>
    </location>
</feature>
<evidence type="ECO:0000313" key="2">
    <source>
        <dbReference type="EMBL" id="CAH0372110.1"/>
    </source>
</evidence>
<evidence type="ECO:0000313" key="3">
    <source>
        <dbReference type="Proteomes" id="UP000789595"/>
    </source>
</evidence>
<keyword evidence="3" id="KW-1185">Reference proteome</keyword>
<evidence type="ECO:0000256" key="1">
    <source>
        <dbReference type="SAM" id="MobiDB-lite"/>
    </source>
</evidence>
<feature type="compositionally biased region" description="Basic and acidic residues" evidence="1">
    <location>
        <begin position="298"/>
        <end position="311"/>
    </location>
</feature>
<feature type="region of interest" description="Disordered" evidence="1">
    <location>
        <begin position="1"/>
        <end position="351"/>
    </location>
</feature>
<organism evidence="2 3">
    <name type="scientific">Pelagomonas calceolata</name>
    <dbReference type="NCBI Taxonomy" id="35677"/>
    <lineage>
        <taxon>Eukaryota</taxon>
        <taxon>Sar</taxon>
        <taxon>Stramenopiles</taxon>
        <taxon>Ochrophyta</taxon>
        <taxon>Pelagophyceae</taxon>
        <taxon>Pelagomonadales</taxon>
        <taxon>Pelagomonadaceae</taxon>
        <taxon>Pelagomonas</taxon>
    </lineage>
</organism>
<comment type="caution">
    <text evidence="2">The sequence shown here is derived from an EMBL/GenBank/DDBJ whole genome shotgun (WGS) entry which is preliminary data.</text>
</comment>
<dbReference type="OrthoDB" id="206160at2759"/>
<feature type="compositionally biased region" description="Basic and acidic residues" evidence="1">
    <location>
        <begin position="258"/>
        <end position="276"/>
    </location>
</feature>
<dbReference type="Proteomes" id="UP000789595">
    <property type="component" value="Unassembled WGS sequence"/>
</dbReference>
<feature type="compositionally biased region" description="Pro residues" evidence="1">
    <location>
        <begin position="323"/>
        <end position="341"/>
    </location>
</feature>
<proteinExistence type="predicted"/>
<dbReference type="EMBL" id="CAKKNE010000003">
    <property type="protein sequence ID" value="CAH0372110.1"/>
    <property type="molecule type" value="Genomic_DNA"/>
</dbReference>
<dbReference type="AlphaFoldDB" id="A0A8J2SHS6"/>
<protein>
    <submittedName>
        <fullName evidence="2">Uncharacterized protein</fullName>
    </submittedName>
</protein>
<feature type="compositionally biased region" description="Acidic residues" evidence="1">
    <location>
        <begin position="218"/>
        <end position="227"/>
    </location>
</feature>
<feature type="compositionally biased region" description="Pro residues" evidence="1">
    <location>
        <begin position="42"/>
        <end position="58"/>
    </location>
</feature>
<sequence>MSATASGREAASYNEERRLAKLARLRGTGRRRRQPQPHAMTSPPPPDEAFSPPPPNEAPPENWDDVPVGGKGRTPQRIDDDDAEPAAYDGGSWRSASKPARAPRPRASPTKVPTAREWDDTPVGGAQRPPPQQAERKRAPAARRPVVSQREWDEMPVGHSGGGQVWTEYPEGETGPPPRAATPDSDSDSTGSLEMRPAPARRDWDDEPVSEGAKQDWDEATGSDDDERPAGGAGRAPVRPVESSSARDSDEATPVASDDERPFATDDEPADAKDWDDQPVGGGGGARDWAEYPEEDDAPRSARREESDRRAASPLTYDATPLQPSPAPPSPRPSPAPPSPTRPERPPCTLEDLRDRWGTCVYLLRSPDVRDAQALEKTRQAAEDGVAYVEEVKTVAQRLKIRGGALSKMLLPYGEETSTLEQAHTSNRAEYERLEELGLPEQRARELVDKALAARSLVRVKVADDNDLEQMLLACGELRDFFDDLEAHARRERAGAFDVFATLE</sequence>
<feature type="compositionally biased region" description="Low complexity" evidence="1">
    <location>
        <begin position="92"/>
        <end position="109"/>
    </location>
</feature>
<reference evidence="2" key="1">
    <citation type="submission" date="2021-11" db="EMBL/GenBank/DDBJ databases">
        <authorList>
            <consortium name="Genoscope - CEA"/>
            <person name="William W."/>
        </authorList>
    </citation>
    <scope>NUCLEOTIDE SEQUENCE</scope>
</reference>
<gene>
    <name evidence="2" type="ORF">PECAL_3P20860</name>
</gene>
<accession>A0A8J2SHS6</accession>